<proteinExistence type="predicted"/>
<evidence type="ECO:0000313" key="7">
    <source>
        <dbReference type="EMBL" id="PIV63410.1"/>
    </source>
</evidence>
<dbReference type="Pfam" id="PF13432">
    <property type="entry name" value="TPR_16"/>
    <property type="match status" value="1"/>
</dbReference>
<keyword evidence="3 4" id="KW-0802">TPR repeat</keyword>
<dbReference type="InterPro" id="IPR019734">
    <property type="entry name" value="TPR_rpt"/>
</dbReference>
<evidence type="ECO:0000256" key="1">
    <source>
        <dbReference type="ARBA" id="ARBA00022729"/>
    </source>
</evidence>
<evidence type="ECO:0000256" key="2">
    <source>
        <dbReference type="ARBA" id="ARBA00022737"/>
    </source>
</evidence>
<dbReference type="Proteomes" id="UP000228886">
    <property type="component" value="Unassembled WGS sequence"/>
</dbReference>
<dbReference type="SUPFAM" id="SSF48452">
    <property type="entry name" value="TPR-like"/>
    <property type="match status" value="2"/>
</dbReference>
<gene>
    <name evidence="7" type="ORF">COS11_07580</name>
</gene>
<dbReference type="InterPro" id="IPR039565">
    <property type="entry name" value="BamD-like"/>
</dbReference>
<dbReference type="Pfam" id="PF13174">
    <property type="entry name" value="TPR_6"/>
    <property type="match status" value="1"/>
</dbReference>
<accession>A0A2M7E6P9</accession>
<evidence type="ECO:0000313" key="8">
    <source>
        <dbReference type="Proteomes" id="UP000228886"/>
    </source>
</evidence>
<keyword evidence="2" id="KW-0677">Repeat</keyword>
<evidence type="ECO:0000256" key="4">
    <source>
        <dbReference type="PROSITE-ProRule" id="PRU00339"/>
    </source>
</evidence>
<dbReference type="SMART" id="SM00028">
    <property type="entry name" value="TPR"/>
    <property type="match status" value="7"/>
</dbReference>
<organism evidence="7 8">
    <name type="scientific">bacterium (Candidatus Ratteibacteria) CG01_land_8_20_14_3_00_40_19</name>
    <dbReference type="NCBI Taxonomy" id="2014290"/>
    <lineage>
        <taxon>Bacteria</taxon>
        <taxon>Candidatus Ratteibacteria</taxon>
    </lineage>
</organism>
<dbReference type="AlphaFoldDB" id="A0A2M7E6P9"/>
<feature type="repeat" description="TPR" evidence="4">
    <location>
        <begin position="318"/>
        <end position="351"/>
    </location>
</feature>
<reference evidence="8" key="1">
    <citation type="submission" date="2017-09" db="EMBL/GenBank/DDBJ databases">
        <title>Depth-based differentiation of microbial function through sediment-hosted aquifers and enrichment of novel symbionts in the deep terrestrial subsurface.</title>
        <authorList>
            <person name="Probst A.J."/>
            <person name="Ladd B."/>
            <person name="Jarett J.K."/>
            <person name="Geller-Mcgrath D.E."/>
            <person name="Sieber C.M.K."/>
            <person name="Emerson J.B."/>
            <person name="Anantharaman K."/>
            <person name="Thomas B.C."/>
            <person name="Malmstrom R."/>
            <person name="Stieglmeier M."/>
            <person name="Klingl A."/>
            <person name="Woyke T."/>
            <person name="Ryan C.M."/>
            <person name="Banfield J.F."/>
        </authorList>
    </citation>
    <scope>NUCLEOTIDE SEQUENCE [LARGE SCALE GENOMIC DNA]</scope>
</reference>
<evidence type="ECO:0000256" key="3">
    <source>
        <dbReference type="ARBA" id="ARBA00022803"/>
    </source>
</evidence>
<feature type="repeat" description="TPR" evidence="4">
    <location>
        <begin position="430"/>
        <end position="463"/>
    </location>
</feature>
<dbReference type="InterPro" id="IPR011990">
    <property type="entry name" value="TPR-like_helical_dom_sf"/>
</dbReference>
<keyword evidence="1" id="KW-0732">Signal</keyword>
<feature type="domain" description="Outer membrane lipoprotein BamD-like" evidence="6">
    <location>
        <begin position="369"/>
        <end position="477"/>
    </location>
</feature>
<dbReference type="Pfam" id="PF13525">
    <property type="entry name" value="YfiO"/>
    <property type="match status" value="1"/>
</dbReference>
<evidence type="ECO:0000256" key="5">
    <source>
        <dbReference type="SAM" id="MobiDB-lite"/>
    </source>
</evidence>
<dbReference type="PANTHER" id="PTHR45586">
    <property type="entry name" value="TPR REPEAT-CONTAINING PROTEIN PA4667"/>
    <property type="match status" value="1"/>
</dbReference>
<dbReference type="InterPro" id="IPR051012">
    <property type="entry name" value="CellSynth/LPSAsmb/PSIAsmb"/>
</dbReference>
<dbReference type="EMBL" id="PETL01000363">
    <property type="protein sequence ID" value="PIV63410.1"/>
    <property type="molecule type" value="Genomic_DNA"/>
</dbReference>
<dbReference type="PANTHER" id="PTHR45586:SF1">
    <property type="entry name" value="LIPOPOLYSACCHARIDE ASSEMBLY PROTEIN B"/>
    <property type="match status" value="1"/>
</dbReference>
<feature type="repeat" description="TPR" evidence="4">
    <location>
        <begin position="355"/>
        <end position="388"/>
    </location>
</feature>
<sequence length="486" mass="56909">MISSLADNCYSRISSLYPEKITSEIILEHIKIAKFLGNDYKEKELYSQLKNILQKNPREDSPEYLYYLGLSEKGIGNREEAEDLFKRLLKTDFSEKAKFQLAVIEEEKGNYQKAIDSLIPLSIESRKDRLEDYARYHLATCYYNLGKYESAQKYFERIAYTYTRIEEAPLSLYYDGLCLLKLKEYKKAGERFALLVKEFPLHPFSKEAEYLVAESIYENAKKERWGANPTATLNYILKYLQGVIEKYPGTELSDKSYYLRAEAIRKLTDTYNEMKNYEAARRTYALLVGYEELGLKPPEEKGKEEEEKKSKKGRNPIATEYKEIANNLFVQGNYKAAAELYQRLLLESPDDVYAPLSYYYLGICYAGLGNYQKSVESLRKVVDKFPQSQYAPDALERIGIYYWQGLEDLGKAVITFREFLEKYPNNRLAPYILYDLGLIFTKLESYKQAKQEYLTLIRNFPESPRAKQARERLKEITQKQKKGREK</sequence>
<comment type="caution">
    <text evidence="7">The sequence shown here is derived from an EMBL/GenBank/DDBJ whole genome shotgun (WGS) entry which is preliminary data.</text>
</comment>
<name>A0A2M7E6P9_9BACT</name>
<dbReference type="Gene3D" id="1.25.40.10">
    <property type="entry name" value="Tetratricopeptide repeat domain"/>
    <property type="match status" value="4"/>
</dbReference>
<dbReference type="PROSITE" id="PS50005">
    <property type="entry name" value="TPR"/>
    <property type="match status" value="3"/>
</dbReference>
<evidence type="ECO:0000259" key="6">
    <source>
        <dbReference type="Pfam" id="PF13525"/>
    </source>
</evidence>
<protein>
    <recommendedName>
        <fullName evidence="6">Outer membrane lipoprotein BamD-like domain-containing protein</fullName>
    </recommendedName>
</protein>
<feature type="region of interest" description="Disordered" evidence="5">
    <location>
        <begin position="465"/>
        <end position="486"/>
    </location>
</feature>